<dbReference type="PANTHER" id="PTHR36959:SF2">
    <property type="entry name" value="ALTERED INHERITANCE OF MITOCHONDRIA PROTEIN 24, MITOCHONDRIAL"/>
    <property type="match status" value="1"/>
</dbReference>
<dbReference type="Gene3D" id="3.60.160.10">
    <property type="entry name" value="Mitochondrial biogenesis AIM24"/>
    <property type="match status" value="1"/>
</dbReference>
<evidence type="ECO:0000256" key="4">
    <source>
        <dbReference type="ARBA" id="ARBA00022946"/>
    </source>
</evidence>
<accession>A0A0D2AWZ2</accession>
<dbReference type="InterPro" id="IPR036983">
    <property type="entry name" value="AIM24_sf"/>
</dbReference>
<dbReference type="SUPFAM" id="SSF51219">
    <property type="entry name" value="TRAP-like"/>
    <property type="match status" value="1"/>
</dbReference>
<dbReference type="Pfam" id="PF01987">
    <property type="entry name" value="AIM24"/>
    <property type="match status" value="1"/>
</dbReference>
<evidence type="ECO:0000313" key="8">
    <source>
        <dbReference type="EMBL" id="KIW10945.1"/>
    </source>
</evidence>
<feature type="compositionally biased region" description="Polar residues" evidence="7">
    <location>
        <begin position="363"/>
        <end position="372"/>
    </location>
</feature>
<sequence length="382" mass="41209">MPAIPACSLRQLGNFPRKWAFPAHLVAGRRVGGYRYISLQATPSTDTSRIDVGSRSLSASSPDASFEVIGSPYSLLSVTLSPSQDLYTRRGTLVAFGGDPDGTVSALRMLNPVRRALVGIPFLYQKVTSTSPANALISTRSPLTTFTILQLDGTTDWKLAQRKALLAWTGSTLSVKPSLNAKLSLAYWGSSDVTGRGLLALAGQGQVYAVELAEGESYVVHPSNVLAYTASSPSPRPQPYRFKSNNVRLQIPLQLGNFFPSSKFVRTLKTSTAYKFLANALLRVRTWSRRTLWGDRLFLQFRGPTTLLIQSRAPRVTDVLTAQEVNEIADAPAGSVVEAIDNAREAEKARSEASASTPSATPKSQPKLSTATVGKDGKVTFS</sequence>
<dbReference type="OrthoDB" id="5295771at2759"/>
<dbReference type="InterPro" id="IPR002838">
    <property type="entry name" value="AIM24"/>
</dbReference>
<evidence type="ECO:0000256" key="6">
    <source>
        <dbReference type="RuleBase" id="RU363045"/>
    </source>
</evidence>
<dbReference type="HOGENOM" id="CLU_046558_0_0_1"/>
<dbReference type="Proteomes" id="UP000053328">
    <property type="component" value="Unassembled WGS sequence"/>
</dbReference>
<reference evidence="8 9" key="1">
    <citation type="submission" date="2015-01" db="EMBL/GenBank/DDBJ databases">
        <title>The Genome Sequence of Exophiala spinifera CBS89968.</title>
        <authorList>
            <consortium name="The Broad Institute Genomics Platform"/>
            <person name="Cuomo C."/>
            <person name="de Hoog S."/>
            <person name="Gorbushina A."/>
            <person name="Stielow B."/>
            <person name="Teixiera M."/>
            <person name="Abouelleil A."/>
            <person name="Chapman S.B."/>
            <person name="Priest M."/>
            <person name="Young S.K."/>
            <person name="Wortman J."/>
            <person name="Nusbaum C."/>
            <person name="Birren B."/>
        </authorList>
    </citation>
    <scope>NUCLEOTIDE SEQUENCE [LARGE SCALE GENOMIC DNA]</scope>
    <source>
        <strain evidence="8 9">CBS 89968</strain>
    </source>
</reference>
<proteinExistence type="inferred from homology"/>
<dbReference type="RefSeq" id="XP_016231161.1">
    <property type="nucleotide sequence ID" value="XM_016384559.1"/>
</dbReference>
<dbReference type="AlphaFoldDB" id="A0A0D2AWZ2"/>
<evidence type="ECO:0000256" key="7">
    <source>
        <dbReference type="SAM" id="MobiDB-lite"/>
    </source>
</evidence>
<evidence type="ECO:0000256" key="3">
    <source>
        <dbReference type="ARBA" id="ARBA00013287"/>
    </source>
</evidence>
<dbReference type="PANTHER" id="PTHR36959">
    <property type="entry name" value="ALTERED INHERITANCE OF MITOCHONDRIA PROTEIN 24, MITOCHONDRIAL"/>
    <property type="match status" value="1"/>
</dbReference>
<keyword evidence="5 6" id="KW-0496">Mitochondrion</keyword>
<dbReference type="InterPro" id="IPR016031">
    <property type="entry name" value="Trp_RNA-bd_attenuator-like_dom"/>
</dbReference>
<dbReference type="EMBL" id="KN847499">
    <property type="protein sequence ID" value="KIW10945.1"/>
    <property type="molecule type" value="Genomic_DNA"/>
</dbReference>
<keyword evidence="9" id="KW-1185">Reference proteome</keyword>
<evidence type="ECO:0000256" key="2">
    <source>
        <dbReference type="ARBA" id="ARBA00009322"/>
    </source>
</evidence>
<evidence type="ECO:0000256" key="1">
    <source>
        <dbReference type="ARBA" id="ARBA00004173"/>
    </source>
</evidence>
<keyword evidence="4" id="KW-0809">Transit peptide</keyword>
<gene>
    <name evidence="8" type="ORF">PV08_10244</name>
</gene>
<feature type="region of interest" description="Disordered" evidence="7">
    <location>
        <begin position="343"/>
        <end position="382"/>
    </location>
</feature>
<organism evidence="8 9">
    <name type="scientific">Exophiala spinifera</name>
    <dbReference type="NCBI Taxonomy" id="91928"/>
    <lineage>
        <taxon>Eukaryota</taxon>
        <taxon>Fungi</taxon>
        <taxon>Dikarya</taxon>
        <taxon>Ascomycota</taxon>
        <taxon>Pezizomycotina</taxon>
        <taxon>Eurotiomycetes</taxon>
        <taxon>Chaetothyriomycetidae</taxon>
        <taxon>Chaetothyriales</taxon>
        <taxon>Herpotrichiellaceae</taxon>
        <taxon>Exophiala</taxon>
    </lineage>
</organism>
<evidence type="ECO:0000313" key="9">
    <source>
        <dbReference type="Proteomes" id="UP000053328"/>
    </source>
</evidence>
<dbReference type="GO" id="GO:0007007">
    <property type="term" value="P:inner mitochondrial membrane organization"/>
    <property type="evidence" value="ECO:0007669"/>
    <property type="project" value="TreeGrafter"/>
</dbReference>
<name>A0A0D2AWZ2_9EURO</name>
<protein>
    <recommendedName>
        <fullName evidence="3 6">Altered inheritance of mitochondria protein 24, mitochondrial</fullName>
    </recommendedName>
</protein>
<feature type="compositionally biased region" description="Low complexity" evidence="7">
    <location>
        <begin position="352"/>
        <end position="362"/>
    </location>
</feature>
<comment type="subcellular location">
    <subcellularLocation>
        <location evidence="1 6">Mitochondrion</location>
    </subcellularLocation>
</comment>
<evidence type="ECO:0000256" key="5">
    <source>
        <dbReference type="ARBA" id="ARBA00023128"/>
    </source>
</evidence>
<dbReference type="VEuPathDB" id="FungiDB:PV08_10244"/>
<dbReference type="GO" id="GO:0005743">
    <property type="term" value="C:mitochondrial inner membrane"/>
    <property type="evidence" value="ECO:0007669"/>
    <property type="project" value="TreeGrafter"/>
</dbReference>
<dbReference type="GeneID" id="27337327"/>
<comment type="similarity">
    <text evidence="2 6">Belongs to the AIM24 family.</text>
</comment>